<evidence type="ECO:0000313" key="3">
    <source>
        <dbReference type="Proteomes" id="UP001489004"/>
    </source>
</evidence>
<dbReference type="SUPFAM" id="SSF117281">
    <property type="entry name" value="Kelch motif"/>
    <property type="match status" value="1"/>
</dbReference>
<organism evidence="2 3">
    <name type="scientific">[Myrmecia] bisecta</name>
    <dbReference type="NCBI Taxonomy" id="41462"/>
    <lineage>
        <taxon>Eukaryota</taxon>
        <taxon>Viridiplantae</taxon>
        <taxon>Chlorophyta</taxon>
        <taxon>core chlorophytes</taxon>
        <taxon>Trebouxiophyceae</taxon>
        <taxon>Trebouxiales</taxon>
        <taxon>Trebouxiaceae</taxon>
        <taxon>Myrmecia</taxon>
    </lineage>
</organism>
<proteinExistence type="predicted"/>
<protein>
    <submittedName>
        <fullName evidence="2">Uncharacterized protein</fullName>
    </submittedName>
</protein>
<dbReference type="AlphaFoldDB" id="A0AAW1PTF7"/>
<gene>
    <name evidence="2" type="ORF">WJX72_005571</name>
</gene>
<accession>A0AAW1PTF7</accession>
<dbReference type="EMBL" id="JALJOR010000008">
    <property type="protein sequence ID" value="KAK9812904.1"/>
    <property type="molecule type" value="Genomic_DNA"/>
</dbReference>
<name>A0AAW1PTF7_9CHLO</name>
<evidence type="ECO:0000256" key="1">
    <source>
        <dbReference type="SAM" id="Coils"/>
    </source>
</evidence>
<reference evidence="2 3" key="1">
    <citation type="journal article" date="2024" name="Nat. Commun.">
        <title>Phylogenomics reveals the evolutionary origins of lichenization in chlorophyte algae.</title>
        <authorList>
            <person name="Puginier C."/>
            <person name="Libourel C."/>
            <person name="Otte J."/>
            <person name="Skaloud P."/>
            <person name="Haon M."/>
            <person name="Grisel S."/>
            <person name="Petersen M."/>
            <person name="Berrin J.G."/>
            <person name="Delaux P.M."/>
            <person name="Dal Grande F."/>
            <person name="Keller J."/>
        </authorList>
    </citation>
    <scope>NUCLEOTIDE SEQUENCE [LARGE SCALE GENOMIC DNA]</scope>
    <source>
        <strain evidence="2 3">SAG 2043</strain>
    </source>
</reference>
<keyword evidence="1" id="KW-0175">Coiled coil</keyword>
<sequence length="1043" mass="112401">MHRSRSQRGDAAYQTLTSAYNALNIIPPPSPQSRDVTAGAVACRSKAYDKFAILCPDERPLACKLESAIRSNPDMKVVVMALLQHVARCKQVIADTDSQLKNNAFGVTGGTVRIVDVQAVRVQASREQPGWLMYCIGLEGSVIKSDQGPAIAGSWLNQGPHAVVPAVFLTRTSRSSLRLALHRPVHLEAAGVYMLLPGRHPHSSPLTADVMCARMMISLTALVRVMLDTGSLRVLVAEVMQEIGQSAPQVLQNRELGAVVKKGVLPILVSLGFLSAAGSTFQTFGKRDARNRFVAVELTTCQFPNKGFEAIVSKFHGTRGLAGPEASNPPAPPLSLQPLLDFSALNTVFLAVGTGDAALTATFLPDYLKLPEDGLNPMQHQHRRDRAVAMAHLYQAVLSGPVKQAAMDTGLHFTYHPLIRASSGSFTEMLILSVTLPSRCCFDRLWSGLLRAGPSPADRAEQLDTIYHRTRQLFSVLHQTFRAQHTGEGHEDYAEARATLIFQIYVGIVQPAVAELTRGLRDTSVVMEFKEMVVAMAQSNGRCMLHGCPCQGQRRGPLGAPFTKLRMQALVLLCKTEDARKGKHPTIKTCWKHLHLATPLTLEVLLEVIRMAIVVCRENKRAIMLAHPQTRMVTPNTADFAADAQAVARAICCTYPDTTLESVLLATFKTADRLMGAIFAGIGGVYDSLEEIPAAGSGTPNRHVIAMIRNTLWPVQVEFEQRMSVTALLPGKPCPEAPVYLHCQSVFLGGHLLAVGGTPRAVAAANLVGAVLVTGLDSDEPEVRLEALGGACATQLPVEGQSAVDLGDGRFVVVGGVMLDGRMCHSAYLLSFERGRERACCTVQELYQDPAARPCLRAKAAACYLPGCGIILHGGVDEMGDVLACIWIAVLDLSDPGRPRLRWVCANDGRALGSIGSSGHLIFPTAGGLVAMLAAIAKPGDAPRLWLIHQLHEGGRLGAKALSDKTSWSVPLLGLVELEYHPGGDTVRTIRRARYTGKTRVLDAIQGVLASDMRRLRAMLAAAEAEELADAAEAEDDDAEDQL</sequence>
<evidence type="ECO:0000313" key="2">
    <source>
        <dbReference type="EMBL" id="KAK9812904.1"/>
    </source>
</evidence>
<feature type="coiled-coil region" evidence="1">
    <location>
        <begin position="1015"/>
        <end position="1042"/>
    </location>
</feature>
<comment type="caution">
    <text evidence="2">The sequence shown here is derived from an EMBL/GenBank/DDBJ whole genome shotgun (WGS) entry which is preliminary data.</text>
</comment>
<dbReference type="InterPro" id="IPR015915">
    <property type="entry name" value="Kelch-typ_b-propeller"/>
</dbReference>
<keyword evidence="3" id="KW-1185">Reference proteome</keyword>
<dbReference type="Proteomes" id="UP001489004">
    <property type="component" value="Unassembled WGS sequence"/>
</dbReference>